<keyword evidence="1" id="KW-1133">Transmembrane helix</keyword>
<evidence type="ECO:0000313" key="3">
    <source>
        <dbReference type="EMBL" id="GGA17865.1"/>
    </source>
</evidence>
<feature type="domain" description="Low molecular weight protein antigen 6 PH" evidence="2">
    <location>
        <begin position="78"/>
        <end position="144"/>
    </location>
</feature>
<feature type="transmembrane region" description="Helical" evidence="1">
    <location>
        <begin position="53"/>
        <end position="72"/>
    </location>
</feature>
<feature type="transmembrane region" description="Helical" evidence="1">
    <location>
        <begin position="20"/>
        <end position="41"/>
    </location>
</feature>
<reference evidence="3" key="1">
    <citation type="journal article" date="2014" name="Int. J. Syst. Evol. Microbiol.">
        <title>Complete genome sequence of Corynebacterium casei LMG S-19264T (=DSM 44701T), isolated from a smear-ripened cheese.</title>
        <authorList>
            <consortium name="US DOE Joint Genome Institute (JGI-PGF)"/>
            <person name="Walter F."/>
            <person name="Albersmeier A."/>
            <person name="Kalinowski J."/>
            <person name="Ruckert C."/>
        </authorList>
    </citation>
    <scope>NUCLEOTIDE SEQUENCE</scope>
    <source>
        <strain evidence="3">CGMCC 1.12785</strain>
    </source>
</reference>
<comment type="caution">
    <text evidence="3">The sequence shown here is derived from an EMBL/GenBank/DDBJ whole genome shotgun (WGS) entry which is preliminary data.</text>
</comment>
<dbReference type="EMBL" id="BMFY01000008">
    <property type="protein sequence ID" value="GGA17865.1"/>
    <property type="molecule type" value="Genomic_DNA"/>
</dbReference>
<evidence type="ECO:0000259" key="2">
    <source>
        <dbReference type="Pfam" id="PF10756"/>
    </source>
</evidence>
<organism evidence="3 4">
    <name type="scientific">Sediminivirga luteola</name>
    <dbReference type="NCBI Taxonomy" id="1774748"/>
    <lineage>
        <taxon>Bacteria</taxon>
        <taxon>Bacillati</taxon>
        <taxon>Actinomycetota</taxon>
        <taxon>Actinomycetes</taxon>
        <taxon>Micrococcales</taxon>
        <taxon>Brevibacteriaceae</taxon>
        <taxon>Sediminivirga</taxon>
    </lineage>
</organism>
<dbReference type="AlphaFoldDB" id="A0A8J2XKZ6"/>
<name>A0A8J2XKZ6_9MICO</name>
<proteinExistence type="predicted"/>
<evidence type="ECO:0000256" key="1">
    <source>
        <dbReference type="SAM" id="Phobius"/>
    </source>
</evidence>
<evidence type="ECO:0000313" key="4">
    <source>
        <dbReference type="Proteomes" id="UP000616114"/>
    </source>
</evidence>
<sequence>MATAASDPDLRPFRPTLMRLVCIPLSAGIVIAFVVLAVAVTGVGWQPWHAWDMIWMIGIGVLLGGIGLRFGFVQAVPDAEGLTVRNVLRSRRLAWPQIIGASFNLPAGDPWVSLDLTDGTTVQVMGIQAADGARAQAEVRRLRELIARYG</sequence>
<gene>
    <name evidence="3" type="ORF">GCM10011333_21260</name>
</gene>
<dbReference type="Pfam" id="PF10756">
    <property type="entry name" value="bPH_6"/>
    <property type="match status" value="1"/>
</dbReference>
<keyword evidence="1" id="KW-0472">Membrane</keyword>
<accession>A0A8J2XKZ6</accession>
<dbReference type="RefSeq" id="WP_188550858.1">
    <property type="nucleotide sequence ID" value="NZ_BMFY01000008.1"/>
</dbReference>
<protein>
    <submittedName>
        <fullName evidence="3">Membrane protein</fullName>
    </submittedName>
</protein>
<keyword evidence="4" id="KW-1185">Reference proteome</keyword>
<dbReference type="Proteomes" id="UP000616114">
    <property type="component" value="Unassembled WGS sequence"/>
</dbReference>
<reference evidence="3" key="2">
    <citation type="submission" date="2020-09" db="EMBL/GenBank/DDBJ databases">
        <authorList>
            <person name="Sun Q."/>
            <person name="Zhou Y."/>
        </authorList>
    </citation>
    <scope>NUCLEOTIDE SEQUENCE</scope>
    <source>
        <strain evidence="3">CGMCC 1.12785</strain>
    </source>
</reference>
<keyword evidence="1" id="KW-0812">Transmembrane</keyword>
<dbReference type="InterPro" id="IPR019692">
    <property type="entry name" value="CFP-6_PH"/>
</dbReference>